<keyword evidence="1" id="KW-0614">Plasmid</keyword>
<evidence type="ECO:0000313" key="2">
    <source>
        <dbReference type="Proteomes" id="UP001319874"/>
    </source>
</evidence>
<reference evidence="1 2" key="1">
    <citation type="journal article" date="2022" name="Front. Microbiol.">
        <title>Identification and characterization of a novel class of self-sufficient cytochrome P450 hydroxylase involved in cyclohexanecarboxylate degradation in Paraburkholderia terrae strain KU-64.</title>
        <authorList>
            <person name="Yamamoto T."/>
            <person name="Hasegawa Y."/>
            <person name="Iwaki H."/>
        </authorList>
    </citation>
    <scope>NUCLEOTIDE SEQUENCE [LARGE SCALE GENOMIC DNA]</scope>
    <source>
        <strain evidence="1 2">KU-64</strain>
    </source>
</reference>
<dbReference type="Proteomes" id="UP001319874">
    <property type="component" value="Plasmid pPT365"/>
</dbReference>
<evidence type="ECO:0000313" key="1">
    <source>
        <dbReference type="EMBL" id="BCZ85489.1"/>
    </source>
</evidence>
<dbReference type="EMBL" id="AP024959">
    <property type="protein sequence ID" value="BCZ85489.1"/>
    <property type="molecule type" value="Genomic_DNA"/>
</dbReference>
<evidence type="ECO:0008006" key="3">
    <source>
        <dbReference type="Google" id="ProtNLM"/>
    </source>
</evidence>
<gene>
    <name evidence="1" type="ORF">PTKU64_91640</name>
</gene>
<accession>A0ABN6JX40</accession>
<geneLocation type="plasmid" evidence="1 2">
    <name>pPT365</name>
</geneLocation>
<name>A0ABN6JX40_9BURK</name>
<organism evidence="1 2">
    <name type="scientific">Paraburkholderia terrae</name>
    <dbReference type="NCBI Taxonomy" id="311230"/>
    <lineage>
        <taxon>Bacteria</taxon>
        <taxon>Pseudomonadati</taxon>
        <taxon>Pseudomonadota</taxon>
        <taxon>Betaproteobacteria</taxon>
        <taxon>Burkholderiales</taxon>
        <taxon>Burkholderiaceae</taxon>
        <taxon>Paraburkholderia</taxon>
    </lineage>
</organism>
<protein>
    <recommendedName>
        <fullName evidence="3">Fis family transcriptional regulator</fullName>
    </recommendedName>
</protein>
<keyword evidence="2" id="KW-1185">Reference proteome</keyword>
<proteinExistence type="predicted"/>
<sequence length="170" mass="18956">MAEDCIPPAFNPLRLMARTAPYFQRSQAARARRAKTLLLPMPRTSADELSLQVHIALDAMRRGKGCTNATQTLCQAMILVGLLAELGYGTATYEQMQSAEAIISAAFDRGRDSDVWRFDDGDFEQFASIVTTYDTQLQRAPMSAIAEASNRLDRFRAGESFEEIAGRRRQ</sequence>